<dbReference type="PRINTS" id="PR00906">
    <property type="entry name" value="SECA"/>
</dbReference>
<dbReference type="GO" id="GO:0017038">
    <property type="term" value="P:protein import"/>
    <property type="evidence" value="ECO:0007669"/>
    <property type="project" value="InterPro"/>
</dbReference>
<dbReference type="GO" id="GO:0065002">
    <property type="term" value="P:intracellular protein transmembrane transport"/>
    <property type="evidence" value="ECO:0007669"/>
    <property type="project" value="UniProtKB-UniRule"/>
</dbReference>
<dbReference type="EMBL" id="KY709207">
    <property type="protein sequence ID" value="ARO90454.1"/>
    <property type="molecule type" value="Genomic_DNA"/>
</dbReference>
<evidence type="ECO:0000256" key="10">
    <source>
        <dbReference type="HAMAP-Rule" id="MF_01382"/>
    </source>
</evidence>
<dbReference type="EC" id="7.4.2.8" evidence="10"/>
<dbReference type="Pfam" id="PF01043">
    <property type="entry name" value="SecA_PP_bind"/>
    <property type="match status" value="1"/>
</dbReference>
<dbReference type="InterPro" id="IPR011116">
    <property type="entry name" value="SecA_Wing/Scaffold"/>
</dbReference>
<feature type="domain" description="Helicase ATP-binding" evidence="12">
    <location>
        <begin position="84"/>
        <end position="242"/>
    </location>
</feature>
<dbReference type="SUPFAM" id="SSF52540">
    <property type="entry name" value="P-loop containing nucleoside triphosphate hydrolases"/>
    <property type="match status" value="2"/>
</dbReference>
<dbReference type="InterPro" id="IPR036670">
    <property type="entry name" value="SecA_X-link_sf"/>
</dbReference>
<keyword evidence="14" id="KW-0934">Plastid</keyword>
<dbReference type="InterPro" id="IPR036266">
    <property type="entry name" value="SecA_Wing/Scaffold_sf"/>
</dbReference>
<reference evidence="15" key="2">
    <citation type="submission" date="2017-03" db="EMBL/GenBank/DDBJ databases">
        <title>The new red algal subphylum Proteorhodophytina comprises the largest and most divergent plastid genomes known.</title>
        <authorList>
            <person name="Munoz-Gomez S.A."/>
            <person name="Mejia-Franco F.G."/>
            <person name="Durnin K."/>
            <person name="Morgan C."/>
            <person name="Grisdale C.J."/>
            <person name="Archibald J.M."/>
            <person name="Slamovits C.H."/>
        </authorList>
    </citation>
    <scope>NUCLEOTIDE SEQUENCE</scope>
    <source>
        <strain evidence="15">UTEX LB2854</strain>
    </source>
</reference>
<keyword evidence="3 10" id="KW-0813">Transport</keyword>
<dbReference type="PANTHER" id="PTHR30612:SF0">
    <property type="entry name" value="CHLOROPLAST PROTEIN-TRANSPORTING ATPASE"/>
    <property type="match status" value="1"/>
</dbReference>
<dbReference type="AlphaFoldDB" id="A0A1C9CCS3"/>
<accession>A0A1C9CCS3</accession>
<evidence type="ECO:0000256" key="6">
    <source>
        <dbReference type="ARBA" id="ARBA00022927"/>
    </source>
</evidence>
<comment type="similarity">
    <text evidence="2 10 11">Belongs to the SecA family.</text>
</comment>
<dbReference type="GO" id="GO:0005886">
    <property type="term" value="C:plasma membrane"/>
    <property type="evidence" value="ECO:0007669"/>
    <property type="project" value="UniProtKB-SubCell"/>
</dbReference>
<name>A0A1C9CCS3_9RHOD</name>
<dbReference type="Gene3D" id="3.90.1440.10">
    <property type="entry name" value="SecA, preprotein cross-linking domain"/>
    <property type="match status" value="1"/>
</dbReference>
<reference evidence="14" key="1">
    <citation type="journal article" date="2016" name="BMC Biol.">
        <title>Parallel evolution of highly conserved plastid genome architecture in red seaweeds and seed plants.</title>
        <authorList>
            <person name="Lee J."/>
            <person name="Cho C.H."/>
            <person name="Park S.I."/>
            <person name="Choi J.W."/>
            <person name="Song H.S."/>
            <person name="West J.A."/>
            <person name="Bhattacharya D."/>
            <person name="Yoon H.S."/>
        </authorList>
    </citation>
    <scope>NUCLEOTIDE SEQUENCE</scope>
</reference>
<keyword evidence="7 10" id="KW-1278">Translocase</keyword>
<comment type="subcellular location">
    <subcellularLocation>
        <location evidence="10">Cell membrane</location>
        <topology evidence="10">Peripheral membrane protein</topology>
        <orientation evidence="10">Cytoplasmic side</orientation>
    </subcellularLocation>
    <subcellularLocation>
        <location evidence="10">Cytoplasm</location>
    </subcellularLocation>
    <subcellularLocation>
        <location evidence="1">Membrane</location>
        <topology evidence="1">Peripheral membrane protein</topology>
    </subcellularLocation>
    <text evidence="10">Distribution is 50-50.</text>
</comment>
<dbReference type="Gene3D" id="3.40.50.300">
    <property type="entry name" value="P-loop containing nucleotide triphosphate hydrolases"/>
    <property type="match status" value="2"/>
</dbReference>
<dbReference type="InterPro" id="IPR027417">
    <property type="entry name" value="P-loop_NTPase"/>
</dbReference>
<dbReference type="SUPFAM" id="SSF81886">
    <property type="entry name" value="Helical scaffold and wing domains of SecA"/>
    <property type="match status" value="1"/>
</dbReference>
<evidence type="ECO:0000256" key="7">
    <source>
        <dbReference type="ARBA" id="ARBA00022967"/>
    </source>
</evidence>
<dbReference type="Gene3D" id="1.10.3060.10">
    <property type="entry name" value="Helical scaffold and wing domains of SecA"/>
    <property type="match status" value="1"/>
</dbReference>
<evidence type="ECO:0000259" key="12">
    <source>
        <dbReference type="PROSITE" id="PS51192"/>
    </source>
</evidence>
<dbReference type="SMART" id="SM00957">
    <property type="entry name" value="SecA_DEAD"/>
    <property type="match status" value="1"/>
</dbReference>
<keyword evidence="6 10" id="KW-0653">Protein transport</keyword>
<dbReference type="CDD" id="cd18803">
    <property type="entry name" value="SF2_C_secA"/>
    <property type="match status" value="1"/>
</dbReference>
<dbReference type="SUPFAM" id="SSF81767">
    <property type="entry name" value="Pre-protein crosslinking domain of SecA"/>
    <property type="match status" value="1"/>
</dbReference>
<dbReference type="GeneID" id="29073256"/>
<evidence type="ECO:0000256" key="11">
    <source>
        <dbReference type="RuleBase" id="RU003874"/>
    </source>
</evidence>
<dbReference type="InterPro" id="IPR014018">
    <property type="entry name" value="SecA_motor_DEAD"/>
</dbReference>
<comment type="catalytic activity">
    <reaction evidence="10">
        <text>ATP + H2O + cellular proteinSide 1 = ADP + phosphate + cellular proteinSide 2.</text>
        <dbReference type="EC" id="7.4.2.8"/>
    </reaction>
</comment>
<keyword evidence="4 10" id="KW-0547">Nucleotide-binding</keyword>
<dbReference type="InterPro" id="IPR020937">
    <property type="entry name" value="SecA_CS"/>
</dbReference>
<dbReference type="EMBL" id="KX284718">
    <property type="protein sequence ID" value="AOM66186.1"/>
    <property type="molecule type" value="Genomic_DNA"/>
</dbReference>
<keyword evidence="10" id="KW-1003">Cell membrane</keyword>
<evidence type="ECO:0000313" key="15">
    <source>
        <dbReference type="EMBL" id="ARO90454.1"/>
    </source>
</evidence>
<comment type="function">
    <text evidence="10">Part of the Sec protein translocase complex. Interacts with the SecYEG preprotein conducting channel. Has a central role in coupling the hydrolysis of ATP to the transfer of proteins into and across the cell membrane, serving as an ATP-driven molecular motor driving the stepwise translocation of polypeptide chains across the membrane.</text>
</comment>
<keyword evidence="9 10" id="KW-0472">Membrane</keyword>
<keyword evidence="10" id="KW-0963">Cytoplasm</keyword>
<dbReference type="InterPro" id="IPR000185">
    <property type="entry name" value="SecA"/>
</dbReference>
<comment type="subunit">
    <text evidence="10">Monomer and homodimer. Part of the essential Sec protein translocation apparatus which comprises SecA, SecYEG and auxiliary proteins SecDF. Other proteins may also be involved.</text>
</comment>
<proteinExistence type="inferred from homology"/>
<evidence type="ECO:0000256" key="1">
    <source>
        <dbReference type="ARBA" id="ARBA00004170"/>
    </source>
</evidence>
<evidence type="ECO:0000256" key="3">
    <source>
        <dbReference type="ARBA" id="ARBA00022448"/>
    </source>
</evidence>
<dbReference type="Pfam" id="PF07517">
    <property type="entry name" value="SecA_DEAD"/>
    <property type="match status" value="1"/>
</dbReference>
<protein>
    <recommendedName>
        <fullName evidence="10 11">Protein translocase subunit SecA</fullName>
        <ecNumber evidence="10">7.4.2.8</ecNumber>
    </recommendedName>
</protein>
<dbReference type="PROSITE" id="PS01312">
    <property type="entry name" value="SECA"/>
    <property type="match status" value="1"/>
</dbReference>
<dbReference type="InterPro" id="IPR044722">
    <property type="entry name" value="SecA_SF2_C"/>
</dbReference>
<dbReference type="InterPro" id="IPR011130">
    <property type="entry name" value="SecA_preprotein_X-link_dom"/>
</dbReference>
<dbReference type="GO" id="GO:0008564">
    <property type="term" value="F:protein-exporting ATPase activity"/>
    <property type="evidence" value="ECO:0007669"/>
    <property type="project" value="UniProtKB-EC"/>
</dbReference>
<feature type="binding site" evidence="10">
    <location>
        <position position="491"/>
    </location>
    <ligand>
        <name>ATP</name>
        <dbReference type="ChEBI" id="CHEBI:30616"/>
    </ligand>
</feature>
<feature type="domain" description="SecA family profile" evidence="13">
    <location>
        <begin position="1"/>
        <end position="673"/>
    </location>
</feature>
<dbReference type="InterPro" id="IPR014001">
    <property type="entry name" value="Helicase_ATP-bd"/>
</dbReference>
<dbReference type="GO" id="GO:0006605">
    <property type="term" value="P:protein targeting"/>
    <property type="evidence" value="ECO:0007669"/>
    <property type="project" value="UniProtKB-UniRule"/>
</dbReference>
<evidence type="ECO:0000256" key="9">
    <source>
        <dbReference type="ARBA" id="ARBA00023136"/>
    </source>
</evidence>
<dbReference type="FunFam" id="3.90.1440.10:FF:000003">
    <property type="entry name" value="Preprotein translocase SecA subunit"/>
    <property type="match status" value="1"/>
</dbReference>
<dbReference type="NCBIfam" id="TIGR00963">
    <property type="entry name" value="secA"/>
    <property type="match status" value="1"/>
</dbReference>
<dbReference type="Pfam" id="PF21090">
    <property type="entry name" value="P-loop_SecA"/>
    <property type="match status" value="1"/>
</dbReference>
<feature type="binding site" evidence="10">
    <location>
        <position position="82"/>
    </location>
    <ligand>
        <name>ATP</name>
        <dbReference type="ChEBI" id="CHEBI:30616"/>
    </ligand>
</feature>
<dbReference type="Pfam" id="PF07516">
    <property type="entry name" value="SecA_SW"/>
    <property type="match status" value="1"/>
</dbReference>
<dbReference type="PANTHER" id="PTHR30612">
    <property type="entry name" value="SECA INNER MEMBRANE COMPONENT OF SEC PROTEIN SECRETION SYSTEM"/>
    <property type="match status" value="1"/>
</dbReference>
<dbReference type="SMART" id="SM00958">
    <property type="entry name" value="SecA_PP_bind"/>
    <property type="match status" value="1"/>
</dbReference>
<evidence type="ECO:0000256" key="8">
    <source>
        <dbReference type="ARBA" id="ARBA00023010"/>
    </source>
</evidence>
<gene>
    <name evidence="10 14" type="primary">secA</name>
    <name evidence="14" type="ORF">Bangp_104</name>
</gene>
<evidence type="ECO:0000313" key="14">
    <source>
        <dbReference type="EMBL" id="AOM66186.1"/>
    </source>
</evidence>
<dbReference type="PROSITE" id="PS51192">
    <property type="entry name" value="HELICASE_ATP_BIND_1"/>
    <property type="match status" value="1"/>
</dbReference>
<dbReference type="GO" id="GO:0005524">
    <property type="term" value="F:ATP binding"/>
    <property type="evidence" value="ECO:0007669"/>
    <property type="project" value="UniProtKB-UniRule"/>
</dbReference>
<evidence type="ECO:0000259" key="13">
    <source>
        <dbReference type="PROSITE" id="PS51196"/>
    </source>
</evidence>
<sequence>MLPNFFRNRKDRKLNKYQNIISQISILEESFQLLSDEELRLKTKELKKNINEGNISSILPEAFALVREAGIRVLGLRLFEVQIIGGLVLNEGKIAEMKTGEGKSLVAALPSFINALMGNGVHVVTVNDYLAKRDSQTIGNIHRFLGLTVGLIQQGMNNLERQQNYACDITYVTNSELGFDYLRDNLIGKLSDKVIKSTNYCIVDEIDSILIDEARTPLIISVNSEQVTDDKYSQAAYLSSILKKDQHYIVDEKRRGITLTEEGIILLESLLQISNLYDPKNPWFPYIINAIKAKELFVKDIDYIIQNQLIVIIDESTGRVQYGRRWSDGLHQAVEAKENVLIQKETEILASITYQHLFLRYDKISGMSGTAVTEEVEFDQIYGLEVIEIPTNRPMVRKDLSDLVYKTEYGKWQAIAKECSDMYRIGRPVLVGTSSIEKSDLLSDLLSIQKIPHQLLNAKPENIKKEAQIIAQAGQKHMITIATNMAGRGTDIILGGNATYLARLIMLEIIANHLSLKSDVDTKILLKDDIYNKMCDLLKKRFSQLDSLINEQTIDLLSLENLIIQISENRYKTDYLSILLKEMYDIIYINYKRIFDQQKKEILQLGGLYVIGSERHESRRIDNQLRGRAGRQGDPGWSRFYLSLEDKLLRIFGGEKLSNFMEMLQIDDSQPIESPFLTQSIENAQKKVESFYYEARKQLFEYDEVLDKHRQAIFAERYRILTIEYLRDYINFYIEQAIGDISEYIVEAVKKQDEEVIFFYLNRIRILLGIEEPYDIYSIIQLEQKQLELYFQEQVRIAYDLKEAYWEDEWPGIIRRLERYILLNSIDNAWTIHLREMNILKDIIGWRSYGQQNPLVEYQNEAFSLFISLFRTVRQGTLSAFFSTSLVPASD</sequence>
<organism evidence="14">
    <name type="scientific">Bangiopsis subsimplex</name>
    <dbReference type="NCBI Taxonomy" id="139980"/>
    <lineage>
        <taxon>Eukaryota</taxon>
        <taxon>Rhodophyta</taxon>
        <taxon>Stylonematophyceae</taxon>
        <taxon>Stylonematales</taxon>
        <taxon>Stylonemataceae</taxon>
        <taxon>Bangiopsis</taxon>
    </lineage>
</organism>
<feature type="binding site" evidence="10">
    <location>
        <begin position="100"/>
        <end position="104"/>
    </location>
    <ligand>
        <name>ATP</name>
        <dbReference type="ChEBI" id="CHEBI:30616"/>
    </ligand>
</feature>
<dbReference type="GO" id="GO:0005737">
    <property type="term" value="C:cytoplasm"/>
    <property type="evidence" value="ECO:0007669"/>
    <property type="project" value="UniProtKB-SubCell"/>
</dbReference>
<dbReference type="HAMAP" id="MF_01382">
    <property type="entry name" value="SecA"/>
    <property type="match status" value="1"/>
</dbReference>
<keyword evidence="5 10" id="KW-0067">ATP-binding</keyword>
<dbReference type="CDD" id="cd17928">
    <property type="entry name" value="DEXDc_SecA"/>
    <property type="match status" value="1"/>
</dbReference>
<evidence type="ECO:0000256" key="2">
    <source>
        <dbReference type="ARBA" id="ARBA00007650"/>
    </source>
</evidence>
<evidence type="ECO:0000256" key="5">
    <source>
        <dbReference type="ARBA" id="ARBA00022840"/>
    </source>
</evidence>
<geneLocation type="plastid" evidence="14"/>
<dbReference type="PROSITE" id="PS51196">
    <property type="entry name" value="SECA_MOTOR_DEAD"/>
    <property type="match status" value="1"/>
</dbReference>
<keyword evidence="8 10" id="KW-0811">Translocation</keyword>
<keyword evidence="15" id="KW-0150">Chloroplast</keyword>
<evidence type="ECO:0000256" key="4">
    <source>
        <dbReference type="ARBA" id="ARBA00022741"/>
    </source>
</evidence>
<dbReference type="RefSeq" id="YP_009296843.1">
    <property type="nucleotide sequence ID" value="NC_031173.1"/>
</dbReference>
<dbReference type="InterPro" id="IPR011115">
    <property type="entry name" value="SecA_DEAD"/>
</dbReference>